<dbReference type="GO" id="GO:0006355">
    <property type="term" value="P:regulation of DNA-templated transcription"/>
    <property type="evidence" value="ECO:0007669"/>
    <property type="project" value="InterPro"/>
</dbReference>
<dbReference type="InterPro" id="IPR003594">
    <property type="entry name" value="HATPase_dom"/>
</dbReference>
<keyword evidence="7" id="KW-0418">Kinase</keyword>
<dbReference type="SUPFAM" id="SSF47384">
    <property type="entry name" value="Homodimeric domain of signal transducing histidine kinase"/>
    <property type="match status" value="1"/>
</dbReference>
<dbReference type="InterPro" id="IPR035965">
    <property type="entry name" value="PAS-like_dom_sf"/>
</dbReference>
<evidence type="ECO:0000256" key="1">
    <source>
        <dbReference type="ARBA" id="ARBA00000085"/>
    </source>
</evidence>
<keyword evidence="6" id="KW-0808">Transferase</keyword>
<dbReference type="PROSITE" id="PS50109">
    <property type="entry name" value="HIS_KIN"/>
    <property type="match status" value="1"/>
</dbReference>
<dbReference type="FunFam" id="3.30.565.10:FF:000006">
    <property type="entry name" value="Sensor histidine kinase WalK"/>
    <property type="match status" value="1"/>
</dbReference>
<evidence type="ECO:0000256" key="6">
    <source>
        <dbReference type="ARBA" id="ARBA00022679"/>
    </source>
</evidence>
<dbReference type="SMART" id="SM00065">
    <property type="entry name" value="GAF"/>
    <property type="match status" value="2"/>
</dbReference>
<dbReference type="PANTHER" id="PTHR45453">
    <property type="entry name" value="PHOSPHATE REGULON SENSOR PROTEIN PHOR"/>
    <property type="match status" value="1"/>
</dbReference>
<evidence type="ECO:0000256" key="9">
    <source>
        <dbReference type="ARBA" id="ARBA00023136"/>
    </source>
</evidence>
<dbReference type="SMART" id="SM00091">
    <property type="entry name" value="PAS"/>
    <property type="match status" value="2"/>
</dbReference>
<feature type="transmembrane region" description="Helical" evidence="12">
    <location>
        <begin position="109"/>
        <end position="126"/>
    </location>
</feature>
<dbReference type="GO" id="GO:0016036">
    <property type="term" value="P:cellular response to phosphate starvation"/>
    <property type="evidence" value="ECO:0007669"/>
    <property type="project" value="TreeGrafter"/>
</dbReference>
<evidence type="ECO:0000256" key="4">
    <source>
        <dbReference type="ARBA" id="ARBA00012438"/>
    </source>
</evidence>
<accession>A0A1F2WMG3</accession>
<evidence type="ECO:0000313" key="15">
    <source>
        <dbReference type="EMBL" id="OFW57997.1"/>
    </source>
</evidence>
<dbReference type="GO" id="GO:0004721">
    <property type="term" value="F:phosphoprotein phosphatase activity"/>
    <property type="evidence" value="ECO:0007669"/>
    <property type="project" value="TreeGrafter"/>
</dbReference>
<dbReference type="PRINTS" id="PR00344">
    <property type="entry name" value="BCTRLSENSOR"/>
</dbReference>
<dbReference type="Gene3D" id="3.30.450.40">
    <property type="match status" value="2"/>
</dbReference>
<comment type="caution">
    <text evidence="15">The sequence shown here is derived from an EMBL/GenBank/DDBJ whole genome shotgun (WGS) entry which is preliminary data.</text>
</comment>
<sequence length="989" mass="109215">MRSARLLPLSHWIAFIAVGLFPLFSSQGVNRAAWTITVAGLALLGIIYQLLGKYLSPGGAGWPGLALLVADAFLICFLIYYNGGIASPLFPLLFLLSATASLYDRWTTALLLAGSISGGYALACLIRGIDFTRDGSHLFINVAVLLASSVLLSYLSELDQKEHGKAERMQALYLISSELMENMDLSESLSRLLSSTASFLKTDINSLSLMDRKSGGLVLQASSSPRTPFREEKPAFDDEFIDWVAKEKKPIIFNSPADAPIPLPRKVRSALATPVLVGGELVGVLCFASTEQRNFSEEDLQMLVTISNMAASVVVRAELYQIILSRSEVIVSSMSSGLLVTDSAGRVIMANQAARDLLGLERIPRNNSLRDLLEPRLVANEATWEYLEGQAEPAWEHSHANLEVRLEGPPERILSIRLSPIQAGYEPNSGSVVIFEDITERVKVDEIRDDLMLLIARRVEEQTALYEVGKSLVDEVDTRNLLEFLLTKAVDLTDADWGVLSLGGPGGVLEIRTVYGLSGNLIGTTYPAGKYLASESIIKEEPLRRMEIEPDKVAPWGEEMTEKISYLAAPITWQGKTTGMIEVASPTSNRTFGEDDLRLLSLFVNQAAIALENSNLYRLITEDQRRTEAMLYSINDGVLAINNDAKIILANSAAESILNLPPFHHINERHVKEVIRQPDLCNIFLKSLNTRKEMDEEIEMGPPDRKTLEIETSLIETGPGERIGIVAVIRDITALRELEQAKSDFVSTVSHELRTPLTSIKAYIATLRRKDVEFDDRTREEFLKVVEEEADRLTRLIADILDVSKIESGKLELKKRDFDMVKLVTIVTDKIQSQTSKHVIKFDGPEGVAPINGDPDKIEQVVMNLVDNAVKYSPAGGEITVTLEAGRRKIELAIKDNGVGIPEDHLDDVFEKFHRVDNRATREIYGTGLGLYVSKSIIESHGGTIWAESKIGKGSIFHFTLPLSSKQSQADQGFEPIQVEEEADGGDEK</sequence>
<dbReference type="GO" id="GO:0005886">
    <property type="term" value="C:plasma membrane"/>
    <property type="evidence" value="ECO:0007669"/>
    <property type="project" value="UniProtKB-SubCell"/>
</dbReference>
<dbReference type="EC" id="2.7.13.3" evidence="4"/>
<dbReference type="InterPro" id="IPR013767">
    <property type="entry name" value="PAS_fold"/>
</dbReference>
<name>A0A1F2WMG3_9ACTN</name>
<dbReference type="InterPro" id="IPR036097">
    <property type="entry name" value="HisK_dim/P_sf"/>
</dbReference>
<dbReference type="InterPro" id="IPR000014">
    <property type="entry name" value="PAS"/>
</dbReference>
<proteinExistence type="predicted"/>
<evidence type="ECO:0000256" key="7">
    <source>
        <dbReference type="ARBA" id="ARBA00022777"/>
    </source>
</evidence>
<evidence type="ECO:0000259" key="14">
    <source>
        <dbReference type="PROSITE" id="PS50112"/>
    </source>
</evidence>
<evidence type="ECO:0000256" key="2">
    <source>
        <dbReference type="ARBA" id="ARBA00001968"/>
    </source>
</evidence>
<evidence type="ECO:0000256" key="3">
    <source>
        <dbReference type="ARBA" id="ARBA00004236"/>
    </source>
</evidence>
<feature type="compositionally biased region" description="Acidic residues" evidence="11">
    <location>
        <begin position="978"/>
        <end position="989"/>
    </location>
</feature>
<dbReference type="AlphaFoldDB" id="A0A1F2WMG3"/>
<feature type="region of interest" description="Disordered" evidence="11">
    <location>
        <begin position="966"/>
        <end position="989"/>
    </location>
</feature>
<dbReference type="Pfam" id="PF12860">
    <property type="entry name" value="PAS_7"/>
    <property type="match status" value="1"/>
</dbReference>
<dbReference type="Proteomes" id="UP000177876">
    <property type="component" value="Unassembled WGS sequence"/>
</dbReference>
<feature type="transmembrane region" description="Helical" evidence="12">
    <location>
        <begin position="6"/>
        <end position="25"/>
    </location>
</feature>
<dbReference type="InterPro" id="IPR050351">
    <property type="entry name" value="BphY/WalK/GraS-like"/>
</dbReference>
<dbReference type="InterPro" id="IPR029016">
    <property type="entry name" value="GAF-like_dom_sf"/>
</dbReference>
<feature type="domain" description="Histidine kinase" evidence="13">
    <location>
        <begin position="748"/>
        <end position="965"/>
    </location>
</feature>
<evidence type="ECO:0000256" key="8">
    <source>
        <dbReference type="ARBA" id="ARBA00023012"/>
    </source>
</evidence>
<keyword evidence="8" id="KW-0902">Two-component regulatory system</keyword>
<dbReference type="Pfam" id="PF00989">
    <property type="entry name" value="PAS"/>
    <property type="match status" value="1"/>
</dbReference>
<dbReference type="InterPro" id="IPR004358">
    <property type="entry name" value="Sig_transdc_His_kin-like_C"/>
</dbReference>
<evidence type="ECO:0000256" key="12">
    <source>
        <dbReference type="SAM" id="Phobius"/>
    </source>
</evidence>
<evidence type="ECO:0000256" key="5">
    <source>
        <dbReference type="ARBA" id="ARBA00022553"/>
    </source>
</evidence>
<feature type="domain" description="PAS" evidence="14">
    <location>
        <begin position="330"/>
        <end position="362"/>
    </location>
</feature>
<comment type="subcellular location">
    <subcellularLocation>
        <location evidence="3">Cell membrane</location>
    </subcellularLocation>
</comment>
<dbReference type="Gene3D" id="3.30.565.10">
    <property type="entry name" value="Histidine kinase-like ATPase, C-terminal domain"/>
    <property type="match status" value="1"/>
</dbReference>
<dbReference type="SMART" id="SM00388">
    <property type="entry name" value="HisKA"/>
    <property type="match status" value="1"/>
</dbReference>
<keyword evidence="9 12" id="KW-0472">Membrane</keyword>
<evidence type="ECO:0000256" key="10">
    <source>
        <dbReference type="ARBA" id="ARBA00039401"/>
    </source>
</evidence>
<dbReference type="CDD" id="cd00130">
    <property type="entry name" value="PAS"/>
    <property type="match status" value="2"/>
</dbReference>
<dbReference type="CDD" id="cd00075">
    <property type="entry name" value="HATPase"/>
    <property type="match status" value="1"/>
</dbReference>
<feature type="transmembrane region" description="Helical" evidence="12">
    <location>
        <begin position="138"/>
        <end position="155"/>
    </location>
</feature>
<keyword evidence="12" id="KW-0812">Transmembrane</keyword>
<keyword evidence="12" id="KW-1133">Transmembrane helix</keyword>
<organism evidence="15 16">
    <name type="scientific">Candidatus Solincola sediminis</name>
    <dbReference type="NCBI Taxonomy" id="1797199"/>
    <lineage>
        <taxon>Bacteria</taxon>
        <taxon>Bacillati</taxon>
        <taxon>Actinomycetota</taxon>
        <taxon>Candidatus Geothermincolia</taxon>
        <taxon>Candidatus Geothermincolales</taxon>
        <taxon>Candidatus Geothermincolaceae</taxon>
        <taxon>Candidatus Solincola</taxon>
    </lineage>
</organism>
<dbReference type="SMART" id="SM00387">
    <property type="entry name" value="HATPase_c"/>
    <property type="match status" value="1"/>
</dbReference>
<keyword evidence="5" id="KW-0597">Phosphoprotein</keyword>
<dbReference type="GO" id="GO:0005509">
    <property type="term" value="F:calcium ion binding"/>
    <property type="evidence" value="ECO:0007669"/>
    <property type="project" value="UniProtKB-ARBA"/>
</dbReference>
<dbReference type="STRING" id="1797197.A2Y75_12270"/>
<comment type="cofactor">
    <cofactor evidence="2">
        <name>a divalent metal cation</name>
        <dbReference type="ChEBI" id="CHEBI:60240"/>
    </cofactor>
</comment>
<feature type="transmembrane region" description="Helical" evidence="12">
    <location>
        <begin position="62"/>
        <end position="80"/>
    </location>
</feature>
<dbReference type="PROSITE" id="PS50112">
    <property type="entry name" value="PAS"/>
    <property type="match status" value="1"/>
</dbReference>
<comment type="catalytic activity">
    <reaction evidence="1">
        <text>ATP + protein L-histidine = ADP + protein N-phospho-L-histidine.</text>
        <dbReference type="EC" id="2.7.13.3"/>
    </reaction>
</comment>
<dbReference type="InterPro" id="IPR005467">
    <property type="entry name" value="His_kinase_dom"/>
</dbReference>
<reference evidence="15 16" key="1">
    <citation type="journal article" date="2016" name="Nat. Commun.">
        <title>Thousands of microbial genomes shed light on interconnected biogeochemical processes in an aquifer system.</title>
        <authorList>
            <person name="Anantharaman K."/>
            <person name="Brown C.T."/>
            <person name="Hug L.A."/>
            <person name="Sharon I."/>
            <person name="Castelle C.J."/>
            <person name="Probst A.J."/>
            <person name="Thomas B.C."/>
            <person name="Singh A."/>
            <person name="Wilkins M.J."/>
            <person name="Karaoz U."/>
            <person name="Brodie E.L."/>
            <person name="Williams K.H."/>
            <person name="Hubbard S.S."/>
            <person name="Banfield J.F."/>
        </authorList>
    </citation>
    <scope>NUCLEOTIDE SEQUENCE [LARGE SCALE GENOMIC DNA]</scope>
</reference>
<dbReference type="Gene3D" id="1.10.287.130">
    <property type="match status" value="1"/>
</dbReference>
<gene>
    <name evidence="15" type="ORF">A2Y75_12270</name>
</gene>
<dbReference type="EMBL" id="MELK01000028">
    <property type="protein sequence ID" value="OFW57997.1"/>
    <property type="molecule type" value="Genomic_DNA"/>
</dbReference>
<dbReference type="InterPro" id="IPR003018">
    <property type="entry name" value="GAF"/>
</dbReference>
<dbReference type="FunFam" id="1.10.287.130:FF:000001">
    <property type="entry name" value="Two-component sensor histidine kinase"/>
    <property type="match status" value="1"/>
</dbReference>
<dbReference type="Pfam" id="PF00512">
    <property type="entry name" value="HisKA"/>
    <property type="match status" value="1"/>
</dbReference>
<protein>
    <recommendedName>
        <fullName evidence="10">Sensor-like histidine kinase SenX3</fullName>
        <ecNumber evidence="4">2.7.13.3</ecNumber>
    </recommendedName>
</protein>
<evidence type="ECO:0000259" key="13">
    <source>
        <dbReference type="PROSITE" id="PS50109"/>
    </source>
</evidence>
<dbReference type="PANTHER" id="PTHR45453:SF1">
    <property type="entry name" value="PHOSPHATE REGULON SENSOR PROTEIN PHOR"/>
    <property type="match status" value="1"/>
</dbReference>
<dbReference type="InterPro" id="IPR036890">
    <property type="entry name" value="HATPase_C_sf"/>
</dbReference>
<evidence type="ECO:0000256" key="11">
    <source>
        <dbReference type="SAM" id="MobiDB-lite"/>
    </source>
</evidence>
<feature type="transmembrane region" description="Helical" evidence="12">
    <location>
        <begin position="32"/>
        <end position="50"/>
    </location>
</feature>
<dbReference type="CDD" id="cd00082">
    <property type="entry name" value="HisKA"/>
    <property type="match status" value="1"/>
</dbReference>
<dbReference type="SUPFAM" id="SSF55785">
    <property type="entry name" value="PYP-like sensor domain (PAS domain)"/>
    <property type="match status" value="2"/>
</dbReference>
<dbReference type="SUPFAM" id="SSF55874">
    <property type="entry name" value="ATPase domain of HSP90 chaperone/DNA topoisomerase II/histidine kinase"/>
    <property type="match status" value="1"/>
</dbReference>
<dbReference type="Pfam" id="PF01590">
    <property type="entry name" value="GAF"/>
    <property type="match status" value="2"/>
</dbReference>
<dbReference type="SUPFAM" id="SSF55781">
    <property type="entry name" value="GAF domain-like"/>
    <property type="match status" value="2"/>
</dbReference>
<dbReference type="GO" id="GO:0000155">
    <property type="term" value="F:phosphorelay sensor kinase activity"/>
    <property type="evidence" value="ECO:0007669"/>
    <property type="project" value="InterPro"/>
</dbReference>
<dbReference type="Gene3D" id="3.30.450.20">
    <property type="entry name" value="PAS domain"/>
    <property type="match status" value="2"/>
</dbReference>
<evidence type="ECO:0000313" key="16">
    <source>
        <dbReference type="Proteomes" id="UP000177876"/>
    </source>
</evidence>
<dbReference type="Pfam" id="PF02518">
    <property type="entry name" value="HATPase_c"/>
    <property type="match status" value="1"/>
</dbReference>
<dbReference type="InterPro" id="IPR003661">
    <property type="entry name" value="HisK_dim/P_dom"/>
</dbReference>